<dbReference type="InterPro" id="IPR003594">
    <property type="entry name" value="HATPase_dom"/>
</dbReference>
<dbReference type="InterPro" id="IPR005467">
    <property type="entry name" value="His_kinase_dom"/>
</dbReference>
<dbReference type="Proteomes" id="UP000680656">
    <property type="component" value="Chromosome"/>
</dbReference>
<evidence type="ECO:0000313" key="12">
    <source>
        <dbReference type="Proteomes" id="UP000680656"/>
    </source>
</evidence>
<proteinExistence type="predicted"/>
<dbReference type="Gene3D" id="3.30.450.20">
    <property type="entry name" value="PAS domain"/>
    <property type="match status" value="5"/>
</dbReference>
<dbReference type="InterPro" id="IPR013767">
    <property type="entry name" value="PAS_fold"/>
</dbReference>
<evidence type="ECO:0000256" key="2">
    <source>
        <dbReference type="ARBA" id="ARBA00012438"/>
    </source>
</evidence>
<dbReference type="PANTHER" id="PTHR43304:SF1">
    <property type="entry name" value="PAC DOMAIN-CONTAINING PROTEIN"/>
    <property type="match status" value="1"/>
</dbReference>
<dbReference type="RefSeq" id="WP_214419288.1">
    <property type="nucleotide sequence ID" value="NZ_CP075546.1"/>
</dbReference>
<feature type="domain" description="PAC" evidence="10">
    <location>
        <begin position="492"/>
        <end position="544"/>
    </location>
</feature>
<comment type="catalytic activity">
    <reaction evidence="1">
        <text>ATP + protein L-histidine = ADP + protein N-phospho-L-histidine.</text>
        <dbReference type="EC" id="2.7.13.3"/>
    </reaction>
</comment>
<dbReference type="GO" id="GO:0006355">
    <property type="term" value="P:regulation of DNA-templated transcription"/>
    <property type="evidence" value="ECO:0007669"/>
    <property type="project" value="InterPro"/>
</dbReference>
<dbReference type="EMBL" id="CP075546">
    <property type="protein sequence ID" value="QVV88479.1"/>
    <property type="molecule type" value="Genomic_DNA"/>
</dbReference>
<evidence type="ECO:0000256" key="4">
    <source>
        <dbReference type="ARBA" id="ARBA00022679"/>
    </source>
</evidence>
<dbReference type="PRINTS" id="PR00344">
    <property type="entry name" value="BCTRLSENSOR"/>
</dbReference>
<evidence type="ECO:0000313" key="11">
    <source>
        <dbReference type="EMBL" id="QVV88479.1"/>
    </source>
</evidence>
<keyword evidence="5" id="KW-0418">Kinase</keyword>
<dbReference type="PROSITE" id="PS50112">
    <property type="entry name" value="PAS"/>
    <property type="match status" value="4"/>
</dbReference>
<keyword evidence="4" id="KW-0808">Transferase</keyword>
<feature type="domain" description="Histidine kinase" evidence="7">
    <location>
        <begin position="824"/>
        <end position="1039"/>
    </location>
</feature>
<dbReference type="SMART" id="SM00388">
    <property type="entry name" value="HisKA"/>
    <property type="match status" value="1"/>
</dbReference>
<dbReference type="CDD" id="cd00130">
    <property type="entry name" value="PAS"/>
    <property type="match status" value="4"/>
</dbReference>
<dbReference type="InterPro" id="IPR000700">
    <property type="entry name" value="PAS-assoc_C"/>
</dbReference>
<evidence type="ECO:0000256" key="6">
    <source>
        <dbReference type="PROSITE-ProRule" id="PRU00169"/>
    </source>
</evidence>
<evidence type="ECO:0000256" key="5">
    <source>
        <dbReference type="ARBA" id="ARBA00022777"/>
    </source>
</evidence>
<dbReference type="InterPro" id="IPR035965">
    <property type="entry name" value="PAS-like_dom_sf"/>
</dbReference>
<evidence type="ECO:0000256" key="3">
    <source>
        <dbReference type="ARBA" id="ARBA00022553"/>
    </source>
</evidence>
<dbReference type="Gene3D" id="1.10.287.130">
    <property type="match status" value="1"/>
</dbReference>
<dbReference type="InterPro" id="IPR011006">
    <property type="entry name" value="CheY-like_superfamily"/>
</dbReference>
<dbReference type="InterPro" id="IPR013655">
    <property type="entry name" value="PAS_fold_3"/>
</dbReference>
<dbReference type="InterPro" id="IPR052162">
    <property type="entry name" value="Sensor_kinase/Photoreceptor"/>
</dbReference>
<dbReference type="Pfam" id="PF08448">
    <property type="entry name" value="PAS_4"/>
    <property type="match status" value="1"/>
</dbReference>
<dbReference type="SMART" id="SM00448">
    <property type="entry name" value="REC"/>
    <property type="match status" value="1"/>
</dbReference>
<organism evidence="11 12">
    <name type="scientific">Methanospirillum purgamenti</name>
    <dbReference type="NCBI Taxonomy" id="2834276"/>
    <lineage>
        <taxon>Archaea</taxon>
        <taxon>Methanobacteriati</taxon>
        <taxon>Methanobacteriota</taxon>
        <taxon>Stenosarchaea group</taxon>
        <taxon>Methanomicrobia</taxon>
        <taxon>Methanomicrobiales</taxon>
        <taxon>Methanospirillaceae</taxon>
        <taxon>Methanospirillum</taxon>
    </lineage>
</organism>
<evidence type="ECO:0000259" key="9">
    <source>
        <dbReference type="PROSITE" id="PS50112"/>
    </source>
</evidence>
<feature type="domain" description="PAC" evidence="10">
    <location>
        <begin position="618"/>
        <end position="669"/>
    </location>
</feature>
<dbReference type="InterPro" id="IPR001610">
    <property type="entry name" value="PAC"/>
</dbReference>
<gene>
    <name evidence="11" type="ORF">KHC33_14300</name>
</gene>
<dbReference type="SMART" id="SM00086">
    <property type="entry name" value="PAC"/>
    <property type="match status" value="4"/>
</dbReference>
<dbReference type="InterPro" id="IPR003661">
    <property type="entry name" value="HisK_dim/P_dom"/>
</dbReference>
<dbReference type="Pfam" id="PF00512">
    <property type="entry name" value="HisKA"/>
    <property type="match status" value="1"/>
</dbReference>
<evidence type="ECO:0000256" key="1">
    <source>
        <dbReference type="ARBA" id="ARBA00000085"/>
    </source>
</evidence>
<dbReference type="SMART" id="SM00091">
    <property type="entry name" value="PAS"/>
    <property type="match status" value="5"/>
</dbReference>
<dbReference type="InterPro" id="IPR000014">
    <property type="entry name" value="PAS"/>
</dbReference>
<dbReference type="GeneID" id="65098378"/>
<dbReference type="PROSITE" id="PS50113">
    <property type="entry name" value="PAC"/>
    <property type="match status" value="3"/>
</dbReference>
<dbReference type="Gene3D" id="3.40.50.2300">
    <property type="match status" value="1"/>
</dbReference>
<feature type="domain" description="PAS" evidence="9">
    <location>
        <begin position="285"/>
        <end position="357"/>
    </location>
</feature>
<protein>
    <recommendedName>
        <fullName evidence="2">histidine kinase</fullName>
        <ecNumber evidence="2">2.7.13.3</ecNumber>
    </recommendedName>
</protein>
<dbReference type="SUPFAM" id="SSF52172">
    <property type="entry name" value="CheY-like"/>
    <property type="match status" value="1"/>
</dbReference>
<dbReference type="Pfam" id="PF00989">
    <property type="entry name" value="PAS"/>
    <property type="match status" value="1"/>
</dbReference>
<dbReference type="CDD" id="cd00082">
    <property type="entry name" value="HisKA"/>
    <property type="match status" value="1"/>
</dbReference>
<dbReference type="EC" id="2.7.13.3" evidence="2"/>
<feature type="domain" description="PAS" evidence="9">
    <location>
        <begin position="545"/>
        <end position="614"/>
    </location>
</feature>
<dbReference type="Gene3D" id="3.30.565.10">
    <property type="entry name" value="Histidine kinase-like ATPase, C-terminal domain"/>
    <property type="match status" value="1"/>
</dbReference>
<dbReference type="InterPro" id="IPR001789">
    <property type="entry name" value="Sig_transdc_resp-reg_receiver"/>
</dbReference>
<feature type="domain" description="PAC" evidence="10">
    <location>
        <begin position="232"/>
        <end position="284"/>
    </location>
</feature>
<dbReference type="PANTHER" id="PTHR43304">
    <property type="entry name" value="PHYTOCHROME-LIKE PROTEIN CPH1"/>
    <property type="match status" value="1"/>
</dbReference>
<reference evidence="11 12" key="1">
    <citation type="submission" date="2021-05" db="EMBL/GenBank/DDBJ databases">
        <title>A novel Methanospirillum isolate from a pyrite-forming mixed culture.</title>
        <authorList>
            <person name="Bunk B."/>
            <person name="Sproer C."/>
            <person name="Spring S."/>
            <person name="Pester M."/>
        </authorList>
    </citation>
    <scope>NUCLEOTIDE SEQUENCE [LARGE SCALE GENOMIC DNA]</scope>
    <source>
        <strain evidence="11 12">J.3.6.1-F.2.7.3</strain>
    </source>
</reference>
<evidence type="ECO:0000259" key="10">
    <source>
        <dbReference type="PROSITE" id="PS50113"/>
    </source>
</evidence>
<feature type="domain" description="PAS" evidence="9">
    <location>
        <begin position="418"/>
        <end position="489"/>
    </location>
</feature>
<dbReference type="InterPro" id="IPR004358">
    <property type="entry name" value="Sig_transdc_His_kin-like_C"/>
</dbReference>
<dbReference type="InterPro" id="IPR036097">
    <property type="entry name" value="HisK_dim/P_sf"/>
</dbReference>
<name>A0A8E7B073_9EURY</name>
<feature type="domain" description="PAS" evidence="9">
    <location>
        <begin position="145"/>
        <end position="190"/>
    </location>
</feature>
<dbReference type="KEGG" id="mrtj:KHC33_14300"/>
<dbReference type="GO" id="GO:0000155">
    <property type="term" value="F:phosphorelay sensor kinase activity"/>
    <property type="evidence" value="ECO:0007669"/>
    <property type="project" value="InterPro"/>
</dbReference>
<feature type="domain" description="Response regulatory" evidence="8">
    <location>
        <begin position="14"/>
        <end position="129"/>
    </location>
</feature>
<dbReference type="Pfam" id="PF00072">
    <property type="entry name" value="Response_reg"/>
    <property type="match status" value="1"/>
</dbReference>
<keyword evidence="3 6" id="KW-0597">Phosphoprotein</keyword>
<evidence type="ECO:0000259" key="8">
    <source>
        <dbReference type="PROSITE" id="PS50110"/>
    </source>
</evidence>
<dbReference type="Pfam" id="PF08447">
    <property type="entry name" value="PAS_3"/>
    <property type="match status" value="2"/>
</dbReference>
<dbReference type="CDD" id="cd00156">
    <property type="entry name" value="REC"/>
    <property type="match status" value="1"/>
</dbReference>
<dbReference type="InterPro" id="IPR036890">
    <property type="entry name" value="HATPase_C_sf"/>
</dbReference>
<dbReference type="Pfam" id="PF02518">
    <property type="entry name" value="HATPase_c"/>
    <property type="match status" value="1"/>
</dbReference>
<dbReference type="PROSITE" id="PS50110">
    <property type="entry name" value="RESPONSE_REGULATORY"/>
    <property type="match status" value="1"/>
</dbReference>
<sequence>MVDSNPLKHTNQISFLYVDDEEELLTIAKLFLERTGEFRVDIAKSAQEVLQSDSFQSYDAIISDYQMPGMNGIEFLKAVRNQDKDIPFILFTGRGREEVAIEAINNGADFYLQKGGDPKSQFAELSHKIKQAVGRKKAEKGLRDSQKELADIIDFLPDATFVIDKSGTIISWNHAIEEMTGYSAREMLGKGNYEYAIPLYGHRRPMLIDLINETDETISHYYTHISRSGDAVQTEVEYVNEKGRKITLYGKACPLYSTDGEITGSIESLREITELKIYAKKLQNSEKKYRNLIEFSRDAIIIIGFDGTIHFFNTSGALLIEEESSGDTFTKKNIMEYIHPDSREHVLKDIEQVKQGNDAYISQYKLITTKNHEIWVESQGRKIPFHDSHAIFVTLRDITRRKQIEEERDTFLQSLISQQKFTETLLDAIPLPVFWKDTNFRFLGCNQAYCSFLGISSEELLGKAIHEIWADNKNALETMLHDQELIKNEKNHSSQRKLTDGTGKTHDVIVSKNLFYDHSGNIAGIVGSVQDITDYNLLLQNLKSREELFRMIVTQSSDIFVVISPTYEITYISPNHSNLTGFLTEEATGTIERFIHPDDYKEVIFRIDNLVNNISSIETTEFRTLKRDGTYILLEGVGVNCIDNPAIKGILITARDITTRKRTEQELSRITRLFQKISENSPVFIALFDEEGFIVLANQAFSLPAFNYNNQKSRFRIQDFLKAEWEMECSAILDDVIQLDKQCVHECPIVGKGGDKILSAAFFPIQEEDKTYIGFIGLDITEQKLLISQLNESIIQNEALEKVVETRTREISYLLELKKSLITAIAHDLRTPLTPLIALLPVLEHEDDCTKKTQIIRILVKNTIRIASIVENLLFLNKLGSINSIEDISDVNVHGLVKNLLNVHSIAAEKKKITIIIEIPTNIVIKTSLLHLTSVLDNVISNAVKYSKQDGKIWILVCERAEKVRIQVLDTGIGLTNHELSHVFEPFFKADPSRHDRSSSGLGLSVSKQLLQAIGGRITICSEGLDKGTHVTIWMKKSIEFPK</sequence>
<accession>A0A8E7B073</accession>
<dbReference type="SUPFAM" id="SSF55785">
    <property type="entry name" value="PYP-like sensor domain (PAS domain)"/>
    <property type="match status" value="5"/>
</dbReference>
<dbReference type="NCBIfam" id="TIGR00229">
    <property type="entry name" value="sensory_box"/>
    <property type="match status" value="4"/>
</dbReference>
<keyword evidence="12" id="KW-1185">Reference proteome</keyword>
<dbReference type="SUPFAM" id="SSF47384">
    <property type="entry name" value="Homodimeric domain of signal transducing histidine kinase"/>
    <property type="match status" value="1"/>
</dbReference>
<evidence type="ECO:0000259" key="7">
    <source>
        <dbReference type="PROSITE" id="PS50109"/>
    </source>
</evidence>
<dbReference type="InterPro" id="IPR013656">
    <property type="entry name" value="PAS_4"/>
</dbReference>
<dbReference type="SUPFAM" id="SSF55874">
    <property type="entry name" value="ATPase domain of HSP90 chaperone/DNA topoisomerase II/histidine kinase"/>
    <property type="match status" value="1"/>
</dbReference>
<feature type="modified residue" description="4-aspartylphosphate" evidence="6">
    <location>
        <position position="64"/>
    </location>
</feature>
<dbReference type="AlphaFoldDB" id="A0A8E7B073"/>
<dbReference type="PROSITE" id="PS50109">
    <property type="entry name" value="HIS_KIN"/>
    <property type="match status" value="1"/>
</dbReference>
<dbReference type="SMART" id="SM00387">
    <property type="entry name" value="HATPase_c"/>
    <property type="match status" value="1"/>
</dbReference>